<feature type="transmembrane region" description="Helical" evidence="1">
    <location>
        <begin position="7"/>
        <end position="24"/>
    </location>
</feature>
<comment type="caution">
    <text evidence="2">The sequence shown here is derived from an EMBL/GenBank/DDBJ whole genome shotgun (WGS) entry which is preliminary data.</text>
</comment>
<evidence type="ECO:0000313" key="2">
    <source>
        <dbReference type="EMBL" id="PRI11583.1"/>
    </source>
</evidence>
<proteinExistence type="predicted"/>
<gene>
    <name evidence="2" type="ORF">B4915_05555</name>
</gene>
<keyword evidence="3" id="KW-1185">Reference proteome</keyword>
<keyword evidence="1" id="KW-0812">Transmembrane</keyword>
<evidence type="ECO:0000313" key="3">
    <source>
        <dbReference type="Proteomes" id="UP000238650"/>
    </source>
</evidence>
<keyword evidence="1" id="KW-1133">Transmembrane helix</keyword>
<feature type="transmembrane region" description="Helical" evidence="1">
    <location>
        <begin position="44"/>
        <end position="64"/>
    </location>
</feature>
<dbReference type="EMBL" id="MWZD01000015">
    <property type="protein sequence ID" value="PRI11583.1"/>
    <property type="molecule type" value="Genomic_DNA"/>
</dbReference>
<dbReference type="AlphaFoldDB" id="A0A2S9QPS0"/>
<accession>A0A2S9QPS0</accession>
<organism evidence="2 3">
    <name type="scientific">Leucobacter massiliensis</name>
    <dbReference type="NCBI Taxonomy" id="1686285"/>
    <lineage>
        <taxon>Bacteria</taxon>
        <taxon>Bacillati</taxon>
        <taxon>Actinomycetota</taxon>
        <taxon>Actinomycetes</taxon>
        <taxon>Micrococcales</taxon>
        <taxon>Microbacteriaceae</taxon>
        <taxon>Leucobacter</taxon>
    </lineage>
</organism>
<dbReference type="RefSeq" id="WP_105804857.1">
    <property type="nucleotide sequence ID" value="NZ_MWZD01000015.1"/>
</dbReference>
<reference evidence="2 3" key="1">
    <citation type="journal article" date="2017" name="New Microbes New Infect">
        <title>Genome sequence of 'Leucobacter massiliensis' sp. nov. isolated from human pharynx after travel to the 2014 Hajj.</title>
        <authorList>
            <person name="Leangapichart T."/>
            <person name="Gautret P."/>
            <person name="Nguyen T.T."/>
            <person name="Armstrong N."/>
            <person name="Rolain J.M."/>
        </authorList>
    </citation>
    <scope>NUCLEOTIDE SEQUENCE [LARGE SCALE GENOMIC DNA]</scope>
    <source>
        <strain evidence="2 3">122RC15</strain>
    </source>
</reference>
<name>A0A2S9QPS0_9MICO</name>
<protein>
    <submittedName>
        <fullName evidence="2">Uncharacterized protein</fullName>
    </submittedName>
</protein>
<keyword evidence="1" id="KW-0472">Membrane</keyword>
<evidence type="ECO:0000256" key="1">
    <source>
        <dbReference type="SAM" id="Phobius"/>
    </source>
</evidence>
<sequence>MGKRIGMVVAGVAMIAAFLAWFLFKGHDPLRQWVAENQLLAFGAWGLGWLCALGGAALLAGAAFRPGRSAEEEH</sequence>
<dbReference type="Proteomes" id="UP000238650">
    <property type="component" value="Unassembled WGS sequence"/>
</dbReference>